<reference evidence="1 2" key="2">
    <citation type="submission" date="2018-11" db="EMBL/GenBank/DDBJ databases">
        <authorList>
            <consortium name="Pathogen Informatics"/>
        </authorList>
    </citation>
    <scope>NUCLEOTIDE SEQUENCE [LARGE SCALE GENOMIC DNA]</scope>
</reference>
<protein>
    <submittedName>
        <fullName evidence="1 3">Uncharacterized protein</fullName>
    </submittedName>
</protein>
<evidence type="ECO:0000313" key="2">
    <source>
        <dbReference type="Proteomes" id="UP000280834"/>
    </source>
</evidence>
<organism evidence="3">
    <name type="scientific">Brugia timori</name>
    <dbReference type="NCBI Taxonomy" id="42155"/>
    <lineage>
        <taxon>Eukaryota</taxon>
        <taxon>Metazoa</taxon>
        <taxon>Ecdysozoa</taxon>
        <taxon>Nematoda</taxon>
        <taxon>Chromadorea</taxon>
        <taxon>Rhabditida</taxon>
        <taxon>Spirurina</taxon>
        <taxon>Spiruromorpha</taxon>
        <taxon>Filarioidea</taxon>
        <taxon>Onchocercidae</taxon>
        <taxon>Brugia</taxon>
    </lineage>
</organism>
<sequence length="32" mass="3805">MIGLFLFFSVQVNVDRKVKSFLNFKVEIEDKN</sequence>
<dbReference type="WBParaSite" id="BTMF_0001114401-mRNA-1">
    <property type="protein sequence ID" value="BTMF_0001114401-mRNA-1"/>
    <property type="gene ID" value="BTMF_0001114401"/>
</dbReference>
<dbReference type="Proteomes" id="UP000280834">
    <property type="component" value="Unassembled WGS sequence"/>
</dbReference>
<name>A0A0R3QTU2_9BILA</name>
<keyword evidence="2" id="KW-1185">Reference proteome</keyword>
<dbReference type="AlphaFoldDB" id="A0A0R3QTU2"/>
<dbReference type="EMBL" id="UZAG01016805">
    <property type="protein sequence ID" value="VDO30931.1"/>
    <property type="molecule type" value="Genomic_DNA"/>
</dbReference>
<proteinExistence type="predicted"/>
<reference evidence="3" key="1">
    <citation type="submission" date="2017-02" db="UniProtKB">
        <authorList>
            <consortium name="WormBaseParasite"/>
        </authorList>
    </citation>
    <scope>IDENTIFICATION</scope>
</reference>
<evidence type="ECO:0000313" key="3">
    <source>
        <dbReference type="WBParaSite" id="BTMF_0001114401-mRNA-1"/>
    </source>
</evidence>
<evidence type="ECO:0000313" key="1">
    <source>
        <dbReference type="EMBL" id="VDO30931.1"/>
    </source>
</evidence>
<gene>
    <name evidence="1" type="ORF">BTMF_LOCUS9178</name>
</gene>
<accession>A0A0R3QTU2</accession>